<feature type="domain" description="Leucine-binding protein" evidence="3">
    <location>
        <begin position="26"/>
        <end position="360"/>
    </location>
</feature>
<evidence type="ECO:0000313" key="4">
    <source>
        <dbReference type="EMBL" id="TMI88048.1"/>
    </source>
</evidence>
<dbReference type="Gene3D" id="3.40.50.2300">
    <property type="match status" value="2"/>
</dbReference>
<evidence type="ECO:0000256" key="2">
    <source>
        <dbReference type="ARBA" id="ARBA00022729"/>
    </source>
</evidence>
<reference evidence="4 5" key="1">
    <citation type="journal article" date="2019" name="Nat. Microbiol.">
        <title>Mediterranean grassland soil C-N compound turnover is dependent on rainfall and depth, and is mediated by genomically divergent microorganisms.</title>
        <authorList>
            <person name="Diamond S."/>
            <person name="Andeer P.F."/>
            <person name="Li Z."/>
            <person name="Crits-Christoph A."/>
            <person name="Burstein D."/>
            <person name="Anantharaman K."/>
            <person name="Lane K.R."/>
            <person name="Thomas B.C."/>
            <person name="Pan C."/>
            <person name="Northen T.R."/>
            <person name="Banfield J.F."/>
        </authorList>
    </citation>
    <scope>NUCLEOTIDE SEQUENCE [LARGE SCALE GENOMIC DNA]</scope>
    <source>
        <strain evidence="4">NP_3</strain>
    </source>
</reference>
<dbReference type="SUPFAM" id="SSF53822">
    <property type="entry name" value="Periplasmic binding protein-like I"/>
    <property type="match status" value="1"/>
</dbReference>
<dbReference type="Proteomes" id="UP000318509">
    <property type="component" value="Unassembled WGS sequence"/>
</dbReference>
<keyword evidence="2" id="KW-0732">Signal</keyword>
<evidence type="ECO:0000313" key="5">
    <source>
        <dbReference type="Proteomes" id="UP000318509"/>
    </source>
</evidence>
<dbReference type="AlphaFoldDB" id="A0A537JWW6"/>
<protein>
    <submittedName>
        <fullName evidence="4">Amino acid ABC transporter substrate-binding protein</fullName>
    </submittedName>
</protein>
<evidence type="ECO:0000256" key="1">
    <source>
        <dbReference type="ARBA" id="ARBA00010062"/>
    </source>
</evidence>
<dbReference type="InterPro" id="IPR051010">
    <property type="entry name" value="BCAA_transport"/>
</dbReference>
<comment type="similarity">
    <text evidence="1">Belongs to the leucine-binding protein family.</text>
</comment>
<dbReference type="InterPro" id="IPR028082">
    <property type="entry name" value="Peripla_BP_I"/>
</dbReference>
<dbReference type="Pfam" id="PF13458">
    <property type="entry name" value="Peripla_BP_6"/>
    <property type="match status" value="1"/>
</dbReference>
<dbReference type="PANTHER" id="PTHR30483">
    <property type="entry name" value="LEUCINE-SPECIFIC-BINDING PROTEIN"/>
    <property type="match status" value="1"/>
</dbReference>
<comment type="caution">
    <text evidence="4">The sequence shown here is derived from an EMBL/GenBank/DDBJ whole genome shotgun (WGS) entry which is preliminary data.</text>
</comment>
<name>A0A537JWW6_9BACT</name>
<dbReference type="InterPro" id="IPR028081">
    <property type="entry name" value="Leu-bd"/>
</dbReference>
<proteinExistence type="inferred from homology"/>
<gene>
    <name evidence="4" type="ORF">E6H00_13875</name>
</gene>
<sequence length="415" mass="43307">MRRMIMAALGLAGAAWLAVSTIGSPVLIGAVYPTGGSQGAGGTEEYRGVGLAATYVNRRGGVHGHPIRLRLEDAESWDAAPGAVERLASAGVSLVVGSYGSTISRPAAETASRLGLVFWETGAVGELSMKATAGGRVYRVAPTGAALGRSAAAFVRDQLAPRLHRAQPLRYAVAYVDDVYGRSVGGGAIAEIRTSRLPMAAVFPYTLRRLDYDALAARIARARPDVLVVAAYLEDGVALRRSLVRARVPLVASIGTSSSYCMPAFGQLLGRQAVGLFASDKPDGDDLRPDHLLPGAAGELRWAAAEYRRRYGDPMTAPALAGFAGGLALFEHVLPRSHGFSAAAVAQAARTVRLPDGALPNGSGLAFAPPGTPEAGANLKAASVIWEWMPCSSTSCLTRVVVWPPAYATHPIVFP</sequence>
<dbReference type="EMBL" id="VBAK01000146">
    <property type="protein sequence ID" value="TMI88048.1"/>
    <property type="molecule type" value="Genomic_DNA"/>
</dbReference>
<organism evidence="4 5">
    <name type="scientific">Candidatus Segetimicrobium genomatis</name>
    <dbReference type="NCBI Taxonomy" id="2569760"/>
    <lineage>
        <taxon>Bacteria</taxon>
        <taxon>Bacillati</taxon>
        <taxon>Candidatus Sysuimicrobiota</taxon>
        <taxon>Candidatus Sysuimicrobiia</taxon>
        <taxon>Candidatus Sysuimicrobiales</taxon>
        <taxon>Candidatus Segetimicrobiaceae</taxon>
        <taxon>Candidatus Segetimicrobium</taxon>
    </lineage>
</organism>
<accession>A0A537JWW6</accession>
<evidence type="ECO:0000259" key="3">
    <source>
        <dbReference type="Pfam" id="PF13458"/>
    </source>
</evidence>
<dbReference type="PANTHER" id="PTHR30483:SF6">
    <property type="entry name" value="PERIPLASMIC BINDING PROTEIN OF ABC TRANSPORTER FOR NATURAL AMINO ACIDS"/>
    <property type="match status" value="1"/>
</dbReference>